<gene>
    <name evidence="1" type="ORF">Tco_0802983</name>
</gene>
<dbReference type="Proteomes" id="UP001151760">
    <property type="component" value="Unassembled WGS sequence"/>
</dbReference>
<evidence type="ECO:0000313" key="2">
    <source>
        <dbReference type="Proteomes" id="UP001151760"/>
    </source>
</evidence>
<reference evidence="1" key="1">
    <citation type="journal article" date="2022" name="Int. J. Mol. Sci.">
        <title>Draft Genome of Tanacetum Coccineum: Genomic Comparison of Closely Related Tanacetum-Family Plants.</title>
        <authorList>
            <person name="Yamashiro T."/>
            <person name="Shiraishi A."/>
            <person name="Nakayama K."/>
            <person name="Satake H."/>
        </authorList>
    </citation>
    <scope>NUCLEOTIDE SEQUENCE</scope>
</reference>
<evidence type="ECO:0000313" key="1">
    <source>
        <dbReference type="EMBL" id="GJS96015.1"/>
    </source>
</evidence>
<protein>
    <submittedName>
        <fullName evidence="1">Uncharacterized protein</fullName>
    </submittedName>
</protein>
<comment type="caution">
    <text evidence="1">The sequence shown here is derived from an EMBL/GenBank/DDBJ whole genome shotgun (WGS) entry which is preliminary data.</text>
</comment>
<organism evidence="1 2">
    <name type="scientific">Tanacetum coccineum</name>
    <dbReference type="NCBI Taxonomy" id="301880"/>
    <lineage>
        <taxon>Eukaryota</taxon>
        <taxon>Viridiplantae</taxon>
        <taxon>Streptophyta</taxon>
        <taxon>Embryophyta</taxon>
        <taxon>Tracheophyta</taxon>
        <taxon>Spermatophyta</taxon>
        <taxon>Magnoliopsida</taxon>
        <taxon>eudicotyledons</taxon>
        <taxon>Gunneridae</taxon>
        <taxon>Pentapetalae</taxon>
        <taxon>asterids</taxon>
        <taxon>campanulids</taxon>
        <taxon>Asterales</taxon>
        <taxon>Asteraceae</taxon>
        <taxon>Asteroideae</taxon>
        <taxon>Anthemideae</taxon>
        <taxon>Anthemidinae</taxon>
        <taxon>Tanacetum</taxon>
    </lineage>
</organism>
<keyword evidence="2" id="KW-1185">Reference proteome</keyword>
<sequence length="106" mass="11545">MGLPTWQLECSEVGFKDGDGFGVKGTVNEGESDWVVLGGKTDGQSERTIQTLEDMLCACVLDFRGSWDVHLPFEVGGMSLIGHELVQETTEKISQIKDGLKAARDL</sequence>
<accession>A0ABQ5A0B5</accession>
<reference evidence="1" key="2">
    <citation type="submission" date="2022-01" db="EMBL/GenBank/DDBJ databases">
        <authorList>
            <person name="Yamashiro T."/>
            <person name="Shiraishi A."/>
            <person name="Satake H."/>
            <person name="Nakayama K."/>
        </authorList>
    </citation>
    <scope>NUCLEOTIDE SEQUENCE</scope>
</reference>
<dbReference type="EMBL" id="BQNB010011854">
    <property type="protein sequence ID" value="GJS96015.1"/>
    <property type="molecule type" value="Genomic_DNA"/>
</dbReference>
<proteinExistence type="predicted"/>
<name>A0ABQ5A0B5_9ASTR</name>